<name>V5F2G7_9VIBR</name>
<evidence type="ECO:0000259" key="1">
    <source>
        <dbReference type="Pfam" id="PF00534"/>
    </source>
</evidence>
<dbReference type="Proteomes" id="UP000017800">
    <property type="component" value="Unassembled WGS sequence"/>
</dbReference>
<dbReference type="OrthoDB" id="9775208at2"/>
<dbReference type="Pfam" id="PF00534">
    <property type="entry name" value="Glycos_transf_1"/>
    <property type="match status" value="1"/>
</dbReference>
<sequence>MKKGRRTIIHVVQHLAPGGIESLALDFITFGDANDDVYIVSLQGTKTDAMAKWPRLQAFSRQLIFLNKPERFCSKTFSDLCALFKGLSVDVVHTHHIGPLLYAGVAAKLSGVRSKVHTEHDVWHLNRFKHQQIQKLLLNWVKPVLVADAVKVEQRLNDLFAYAKLTTIHNGIDTKHFLPGDKLSARRTLNIPENAIIIGSAGRLEAVKGHDLLIHAFSLLPKQYMLAIAGDGSQMTSLIGLVKSLDLQERVLFLGRVDNMPCFYQSLDLFCLPSRHEGFPLTAIEAQACAIPTLVTDVGASNETLCPNSGLLVAPNSPNELASAIETFRFNTGSPRDFVVNNHDIRDVVTKYSQLFAKEAA</sequence>
<accession>V5F2G7</accession>
<dbReference type="GO" id="GO:1901135">
    <property type="term" value="P:carbohydrate derivative metabolic process"/>
    <property type="evidence" value="ECO:0007669"/>
    <property type="project" value="UniProtKB-ARBA"/>
</dbReference>
<dbReference type="InterPro" id="IPR028098">
    <property type="entry name" value="Glyco_trans_4-like_N"/>
</dbReference>
<evidence type="ECO:0000313" key="3">
    <source>
        <dbReference type="EMBL" id="GAD89334.1"/>
    </source>
</evidence>
<proteinExistence type="predicted"/>
<dbReference type="SUPFAM" id="SSF53756">
    <property type="entry name" value="UDP-Glycosyltransferase/glycogen phosphorylase"/>
    <property type="match status" value="1"/>
</dbReference>
<dbReference type="Pfam" id="PF13439">
    <property type="entry name" value="Glyco_transf_4"/>
    <property type="match status" value="1"/>
</dbReference>
<comment type="caution">
    <text evidence="3">The sequence shown here is derived from an EMBL/GenBank/DDBJ whole genome shotgun (WGS) entry which is preliminary data.</text>
</comment>
<feature type="domain" description="Glycosyltransferase subfamily 4-like N-terminal" evidence="2">
    <location>
        <begin position="18"/>
        <end position="175"/>
    </location>
</feature>
<protein>
    <recommendedName>
        <fullName evidence="5">Glycosyltransferase</fullName>
    </recommendedName>
</protein>
<dbReference type="InterPro" id="IPR001296">
    <property type="entry name" value="Glyco_trans_1"/>
</dbReference>
<keyword evidence="4" id="KW-1185">Reference proteome</keyword>
<dbReference type="Gene3D" id="3.40.50.2000">
    <property type="entry name" value="Glycogen Phosphorylase B"/>
    <property type="match status" value="2"/>
</dbReference>
<dbReference type="AlphaFoldDB" id="V5F2G7"/>
<dbReference type="EMBL" id="BAUJ01000019">
    <property type="protein sequence ID" value="GAD89334.1"/>
    <property type="molecule type" value="Genomic_DNA"/>
</dbReference>
<reference evidence="3 4" key="1">
    <citation type="submission" date="2013-10" db="EMBL/GenBank/DDBJ databases">
        <authorList>
            <person name="Ichikawa N."/>
            <person name="Kimura A."/>
            <person name="Ohji S."/>
            <person name="Hosoyama A."/>
            <person name="Fujita N."/>
        </authorList>
    </citation>
    <scope>NUCLEOTIDE SEQUENCE [LARGE SCALE GENOMIC DNA]</scope>
    <source>
        <strain evidence="3 4">NBRC 102217</strain>
    </source>
</reference>
<dbReference type="eggNOG" id="COG0438">
    <property type="taxonomic scope" value="Bacteria"/>
</dbReference>
<evidence type="ECO:0000259" key="2">
    <source>
        <dbReference type="Pfam" id="PF13439"/>
    </source>
</evidence>
<feature type="domain" description="Glycosyl transferase family 1" evidence="1">
    <location>
        <begin position="185"/>
        <end position="329"/>
    </location>
</feature>
<dbReference type="GO" id="GO:0016757">
    <property type="term" value="F:glycosyltransferase activity"/>
    <property type="evidence" value="ECO:0007669"/>
    <property type="project" value="InterPro"/>
</dbReference>
<organism evidence="3 4">
    <name type="scientific">Vibrio halioticoli NBRC 102217</name>
    <dbReference type="NCBI Taxonomy" id="1219072"/>
    <lineage>
        <taxon>Bacteria</taxon>
        <taxon>Pseudomonadati</taxon>
        <taxon>Pseudomonadota</taxon>
        <taxon>Gammaproteobacteria</taxon>
        <taxon>Vibrionales</taxon>
        <taxon>Vibrionaceae</taxon>
        <taxon>Vibrio</taxon>
    </lineage>
</organism>
<gene>
    <name evidence="3" type="ORF">VHA01S_019_00110</name>
</gene>
<dbReference type="PANTHER" id="PTHR12526">
    <property type="entry name" value="GLYCOSYLTRANSFERASE"/>
    <property type="match status" value="1"/>
</dbReference>
<dbReference type="RefSeq" id="WP_023403701.1">
    <property type="nucleotide sequence ID" value="NZ_BAUJ01000019.1"/>
</dbReference>
<reference evidence="3 4" key="2">
    <citation type="submission" date="2013-11" db="EMBL/GenBank/DDBJ databases">
        <title>Whole genome shotgun sequence of Vibrio halioticoli NBRC 102217.</title>
        <authorList>
            <person name="Isaki S."/>
            <person name="Kimura A."/>
            <person name="Ohji S."/>
            <person name="Hosoyama A."/>
            <person name="Fujita N."/>
            <person name="Hashimoto M."/>
            <person name="Hosoyama Y."/>
            <person name="Yamazoe A."/>
        </authorList>
    </citation>
    <scope>NUCLEOTIDE SEQUENCE [LARGE SCALE GENOMIC DNA]</scope>
    <source>
        <strain evidence="3 4">NBRC 102217</strain>
    </source>
</reference>
<evidence type="ECO:0000313" key="4">
    <source>
        <dbReference type="Proteomes" id="UP000017800"/>
    </source>
</evidence>
<evidence type="ECO:0008006" key="5">
    <source>
        <dbReference type="Google" id="ProtNLM"/>
    </source>
</evidence>